<gene>
    <name evidence="1" type="ORF">HPB51_021230</name>
</gene>
<dbReference type="InterPro" id="IPR036322">
    <property type="entry name" value="WD40_repeat_dom_sf"/>
</dbReference>
<dbReference type="VEuPathDB" id="VectorBase:LOC119175473"/>
<reference evidence="1" key="2">
    <citation type="submission" date="2021-09" db="EMBL/GenBank/DDBJ databases">
        <authorList>
            <person name="Jia N."/>
            <person name="Wang J."/>
            <person name="Shi W."/>
            <person name="Du L."/>
            <person name="Sun Y."/>
            <person name="Zhan W."/>
            <person name="Jiang J."/>
            <person name="Wang Q."/>
            <person name="Zhang B."/>
            <person name="Ji P."/>
            <person name="Sakyi L.B."/>
            <person name="Cui X."/>
            <person name="Yuan T."/>
            <person name="Jiang B."/>
            <person name="Yang W."/>
            <person name="Lam T.T.-Y."/>
            <person name="Chang Q."/>
            <person name="Ding S."/>
            <person name="Wang X."/>
            <person name="Zhu J."/>
            <person name="Ruan X."/>
            <person name="Zhao L."/>
            <person name="Wei J."/>
            <person name="Que T."/>
            <person name="Du C."/>
            <person name="Cheng J."/>
            <person name="Dai P."/>
            <person name="Han X."/>
            <person name="Huang E."/>
            <person name="Gao Y."/>
            <person name="Liu J."/>
            <person name="Shao H."/>
            <person name="Ye R."/>
            <person name="Li L."/>
            <person name="Wei W."/>
            <person name="Wang X."/>
            <person name="Wang C."/>
            <person name="Huo Q."/>
            <person name="Li W."/>
            <person name="Guo W."/>
            <person name="Chen H."/>
            <person name="Chen S."/>
            <person name="Zhou L."/>
            <person name="Zhou L."/>
            <person name="Ni X."/>
            <person name="Tian J."/>
            <person name="Zhou Y."/>
            <person name="Sheng Y."/>
            <person name="Liu T."/>
            <person name="Pan Y."/>
            <person name="Xia L."/>
            <person name="Li J."/>
            <person name="Zhao F."/>
            <person name="Cao W."/>
        </authorList>
    </citation>
    <scope>NUCLEOTIDE SEQUENCE</scope>
    <source>
        <strain evidence="1">Rmic-2018</strain>
        <tissue evidence="1">Larvae</tissue>
    </source>
</reference>
<proteinExistence type="predicted"/>
<evidence type="ECO:0000313" key="2">
    <source>
        <dbReference type="Proteomes" id="UP000821866"/>
    </source>
</evidence>
<dbReference type="Gene3D" id="2.130.10.10">
    <property type="entry name" value="YVTN repeat-like/Quinoprotein amine dehydrogenase"/>
    <property type="match status" value="2"/>
</dbReference>
<name>A0A9J6F5R7_RHIMP</name>
<dbReference type="AlphaFoldDB" id="A0A9J6F5R7"/>
<dbReference type="InterPro" id="IPR015943">
    <property type="entry name" value="WD40/YVTN_repeat-like_dom_sf"/>
</dbReference>
<sequence length="482" mass="53190">MSFSRVVKESPALSSFSPNGKHLAVPCAAKVTIYNSITFQEIATISNVDVVDAIEWSPDSKLLLCLLLKPKIVQVWHPEDTTWKCRISEGSLGLISACWSPDSQHILTTADFQIRTTVWSLVEKSVLYLKQAKLPLSLRSFSQSGEHLAVVERRDSKDFVSIINCKTWTLEQNFPVASEDIADLLWAPNAETFCIWESPRTGFQLYVYSTAGAKLASFGLNEEIIGIKSLSWSHCGQVVLLESFDDKIMLLETVAWGKLLDYELPEVLTDNSMAIPTSSLQIIYKEVKTKQTIKRGPRPIESYYEVVPIRPVSPGYLIRVGDGSDALSQQTAVKLSASQNYLARISATFPNIVFILDIRKLILTAVLVHLTPVTCIAWDHQSDKLAICTYAKHLCLWTPSNAITLEVPCKAELYSTVAALIVGCHGVKGGTSIASHGRHNWQCVCAHVVLLARPSLTNNGILVIPPEQEKQGSASPRSARAT</sequence>
<protein>
    <submittedName>
        <fullName evidence="1">Uncharacterized protein</fullName>
    </submittedName>
</protein>
<dbReference type="EMBL" id="JABSTU010000001">
    <property type="protein sequence ID" value="KAH8042146.1"/>
    <property type="molecule type" value="Genomic_DNA"/>
</dbReference>
<evidence type="ECO:0000313" key="1">
    <source>
        <dbReference type="EMBL" id="KAH8042146.1"/>
    </source>
</evidence>
<comment type="caution">
    <text evidence="1">The sequence shown here is derived from an EMBL/GenBank/DDBJ whole genome shotgun (WGS) entry which is preliminary data.</text>
</comment>
<accession>A0A9J6F5R7</accession>
<dbReference type="SUPFAM" id="SSF50978">
    <property type="entry name" value="WD40 repeat-like"/>
    <property type="match status" value="1"/>
</dbReference>
<dbReference type="Proteomes" id="UP000821866">
    <property type="component" value="Chromosome 1"/>
</dbReference>
<dbReference type="PANTHER" id="PTHR16220">
    <property type="entry name" value="WD REPEAT PROTEIN 8-RELATED"/>
    <property type="match status" value="1"/>
</dbReference>
<reference evidence="1" key="1">
    <citation type="journal article" date="2020" name="Cell">
        <title>Large-Scale Comparative Analyses of Tick Genomes Elucidate Their Genetic Diversity and Vector Capacities.</title>
        <authorList>
            <consortium name="Tick Genome and Microbiome Consortium (TIGMIC)"/>
            <person name="Jia N."/>
            <person name="Wang J."/>
            <person name="Shi W."/>
            <person name="Du L."/>
            <person name="Sun Y."/>
            <person name="Zhan W."/>
            <person name="Jiang J.F."/>
            <person name="Wang Q."/>
            <person name="Zhang B."/>
            <person name="Ji P."/>
            <person name="Bell-Sakyi L."/>
            <person name="Cui X.M."/>
            <person name="Yuan T.T."/>
            <person name="Jiang B.G."/>
            <person name="Yang W.F."/>
            <person name="Lam T.T."/>
            <person name="Chang Q.C."/>
            <person name="Ding S.J."/>
            <person name="Wang X.J."/>
            <person name="Zhu J.G."/>
            <person name="Ruan X.D."/>
            <person name="Zhao L."/>
            <person name="Wei J.T."/>
            <person name="Ye R.Z."/>
            <person name="Que T.C."/>
            <person name="Du C.H."/>
            <person name="Zhou Y.H."/>
            <person name="Cheng J.X."/>
            <person name="Dai P.F."/>
            <person name="Guo W.B."/>
            <person name="Han X.H."/>
            <person name="Huang E.J."/>
            <person name="Li L.F."/>
            <person name="Wei W."/>
            <person name="Gao Y.C."/>
            <person name="Liu J.Z."/>
            <person name="Shao H.Z."/>
            <person name="Wang X."/>
            <person name="Wang C.C."/>
            <person name="Yang T.C."/>
            <person name="Huo Q.B."/>
            <person name="Li W."/>
            <person name="Chen H.Y."/>
            <person name="Chen S.E."/>
            <person name="Zhou L.G."/>
            <person name="Ni X.B."/>
            <person name="Tian J.H."/>
            <person name="Sheng Y."/>
            <person name="Liu T."/>
            <person name="Pan Y.S."/>
            <person name="Xia L.Y."/>
            <person name="Li J."/>
            <person name="Zhao F."/>
            <person name="Cao W.C."/>
        </authorList>
    </citation>
    <scope>NUCLEOTIDE SEQUENCE</scope>
    <source>
        <strain evidence="1">Rmic-2018</strain>
    </source>
</reference>
<dbReference type="GO" id="GO:0005815">
    <property type="term" value="C:microtubule organizing center"/>
    <property type="evidence" value="ECO:0007669"/>
    <property type="project" value="TreeGrafter"/>
</dbReference>
<keyword evidence="2" id="KW-1185">Reference proteome</keyword>
<dbReference type="GO" id="GO:1990811">
    <property type="term" value="C:MWP complex"/>
    <property type="evidence" value="ECO:0007669"/>
    <property type="project" value="TreeGrafter"/>
</dbReference>
<dbReference type="InterPro" id="IPR052778">
    <property type="entry name" value="Centrosome-WD_assoc"/>
</dbReference>
<organism evidence="1 2">
    <name type="scientific">Rhipicephalus microplus</name>
    <name type="common">Cattle tick</name>
    <name type="synonym">Boophilus microplus</name>
    <dbReference type="NCBI Taxonomy" id="6941"/>
    <lineage>
        <taxon>Eukaryota</taxon>
        <taxon>Metazoa</taxon>
        <taxon>Ecdysozoa</taxon>
        <taxon>Arthropoda</taxon>
        <taxon>Chelicerata</taxon>
        <taxon>Arachnida</taxon>
        <taxon>Acari</taxon>
        <taxon>Parasitiformes</taxon>
        <taxon>Ixodida</taxon>
        <taxon>Ixodoidea</taxon>
        <taxon>Ixodidae</taxon>
        <taxon>Rhipicephalinae</taxon>
        <taxon>Rhipicephalus</taxon>
        <taxon>Boophilus</taxon>
    </lineage>
</organism>
<dbReference type="PANTHER" id="PTHR16220:SF0">
    <property type="entry name" value="WD REPEAT-CONTAINING PROTEIN WRAP73"/>
    <property type="match status" value="1"/>
</dbReference>